<keyword evidence="7" id="KW-1185">Reference proteome</keyword>
<dbReference type="Proteomes" id="UP000650511">
    <property type="component" value="Unassembled WGS sequence"/>
</dbReference>
<evidence type="ECO:0000256" key="1">
    <source>
        <dbReference type="ARBA" id="ARBA00023015"/>
    </source>
</evidence>
<dbReference type="AlphaFoldDB" id="A0A8J3A8I5"/>
<dbReference type="Gene3D" id="1.10.357.10">
    <property type="entry name" value="Tetracycline Repressor, domain 2"/>
    <property type="match status" value="1"/>
</dbReference>
<evidence type="ECO:0000256" key="2">
    <source>
        <dbReference type="ARBA" id="ARBA00023125"/>
    </source>
</evidence>
<keyword evidence="1" id="KW-0805">Transcription regulation</keyword>
<dbReference type="Pfam" id="PF17754">
    <property type="entry name" value="TetR_C_14"/>
    <property type="match status" value="1"/>
</dbReference>
<evidence type="ECO:0000256" key="3">
    <source>
        <dbReference type="ARBA" id="ARBA00023163"/>
    </source>
</evidence>
<dbReference type="RefSeq" id="WP_130650729.1">
    <property type="nucleotide sequence ID" value="NZ_BMHA01000002.1"/>
</dbReference>
<organism evidence="6 7">
    <name type="scientific">Egicoccus halophilus</name>
    <dbReference type="NCBI Taxonomy" id="1670830"/>
    <lineage>
        <taxon>Bacteria</taxon>
        <taxon>Bacillati</taxon>
        <taxon>Actinomycetota</taxon>
        <taxon>Nitriliruptoria</taxon>
        <taxon>Egicoccales</taxon>
        <taxon>Egicoccaceae</taxon>
        <taxon>Egicoccus</taxon>
    </lineage>
</organism>
<reference evidence="6" key="1">
    <citation type="journal article" date="2014" name="Int. J. Syst. Evol. Microbiol.">
        <title>Complete genome sequence of Corynebacterium casei LMG S-19264T (=DSM 44701T), isolated from a smear-ripened cheese.</title>
        <authorList>
            <consortium name="US DOE Joint Genome Institute (JGI-PGF)"/>
            <person name="Walter F."/>
            <person name="Albersmeier A."/>
            <person name="Kalinowski J."/>
            <person name="Ruckert C."/>
        </authorList>
    </citation>
    <scope>NUCLEOTIDE SEQUENCE</scope>
    <source>
        <strain evidence="6">CGMCC 1.14988</strain>
    </source>
</reference>
<dbReference type="GO" id="GO:0003700">
    <property type="term" value="F:DNA-binding transcription factor activity"/>
    <property type="evidence" value="ECO:0007669"/>
    <property type="project" value="TreeGrafter"/>
</dbReference>
<dbReference type="InterPro" id="IPR001647">
    <property type="entry name" value="HTH_TetR"/>
</dbReference>
<accession>A0A8J3A8I5</accession>
<dbReference type="OrthoDB" id="3296001at2"/>
<reference evidence="6" key="2">
    <citation type="submission" date="2020-09" db="EMBL/GenBank/DDBJ databases">
        <authorList>
            <person name="Sun Q."/>
            <person name="Zhou Y."/>
        </authorList>
    </citation>
    <scope>NUCLEOTIDE SEQUENCE</scope>
    <source>
        <strain evidence="6">CGMCC 1.14988</strain>
    </source>
</reference>
<evidence type="ECO:0000313" key="7">
    <source>
        <dbReference type="Proteomes" id="UP000650511"/>
    </source>
</evidence>
<dbReference type="EMBL" id="BMHA01000002">
    <property type="protein sequence ID" value="GGI04214.1"/>
    <property type="molecule type" value="Genomic_DNA"/>
</dbReference>
<feature type="DNA-binding region" description="H-T-H motif" evidence="4">
    <location>
        <begin position="38"/>
        <end position="57"/>
    </location>
</feature>
<dbReference type="PANTHER" id="PTHR30055:SF238">
    <property type="entry name" value="MYCOFACTOCIN BIOSYNTHESIS TRANSCRIPTIONAL REGULATOR MFTR-RELATED"/>
    <property type="match status" value="1"/>
</dbReference>
<dbReference type="SUPFAM" id="SSF46689">
    <property type="entry name" value="Homeodomain-like"/>
    <property type="match status" value="1"/>
</dbReference>
<name>A0A8J3A8I5_9ACTN</name>
<feature type="domain" description="HTH tetR-type" evidence="5">
    <location>
        <begin position="15"/>
        <end position="75"/>
    </location>
</feature>
<evidence type="ECO:0000313" key="6">
    <source>
        <dbReference type="EMBL" id="GGI04214.1"/>
    </source>
</evidence>
<dbReference type="Pfam" id="PF00440">
    <property type="entry name" value="TetR_N"/>
    <property type="match status" value="1"/>
</dbReference>
<dbReference type="PROSITE" id="PS50977">
    <property type="entry name" value="HTH_TETR_2"/>
    <property type="match status" value="1"/>
</dbReference>
<sequence length="211" mass="23246">MTSPPPATRRERNRTRTRRALVDAALELCASDGFEAVSVDRIADAAGVSPRTFFRYFPTKDEVLFADYEDEFDVWSIVTAAHVPGETVLDCIRRGTHQVAADYLARQEHWDRWFGVVAADPVLQRRFLAARARLQQRAAAAIGRMLGIDPSLDPRPTALAAAAMATTDAALRIWEASGRTRPRLEVVDEALDGLLELTPLLASPTRPPAPS</sequence>
<evidence type="ECO:0000259" key="5">
    <source>
        <dbReference type="PROSITE" id="PS50977"/>
    </source>
</evidence>
<keyword evidence="3" id="KW-0804">Transcription</keyword>
<dbReference type="Gene3D" id="1.10.10.60">
    <property type="entry name" value="Homeodomain-like"/>
    <property type="match status" value="1"/>
</dbReference>
<dbReference type="InterPro" id="IPR009057">
    <property type="entry name" value="Homeodomain-like_sf"/>
</dbReference>
<dbReference type="PROSITE" id="PS01081">
    <property type="entry name" value="HTH_TETR_1"/>
    <property type="match status" value="1"/>
</dbReference>
<dbReference type="PRINTS" id="PR00455">
    <property type="entry name" value="HTHTETR"/>
</dbReference>
<comment type="caution">
    <text evidence="6">The sequence shown here is derived from an EMBL/GenBank/DDBJ whole genome shotgun (WGS) entry which is preliminary data.</text>
</comment>
<dbReference type="GO" id="GO:0000976">
    <property type="term" value="F:transcription cis-regulatory region binding"/>
    <property type="evidence" value="ECO:0007669"/>
    <property type="project" value="TreeGrafter"/>
</dbReference>
<dbReference type="InterPro" id="IPR023772">
    <property type="entry name" value="DNA-bd_HTH_TetR-type_CS"/>
</dbReference>
<keyword evidence="2 4" id="KW-0238">DNA-binding</keyword>
<dbReference type="PANTHER" id="PTHR30055">
    <property type="entry name" value="HTH-TYPE TRANSCRIPTIONAL REGULATOR RUTR"/>
    <property type="match status" value="1"/>
</dbReference>
<dbReference type="InterPro" id="IPR050109">
    <property type="entry name" value="HTH-type_TetR-like_transc_reg"/>
</dbReference>
<dbReference type="InterPro" id="IPR041347">
    <property type="entry name" value="MftR_C"/>
</dbReference>
<gene>
    <name evidence="6" type="ORF">GCM10011354_07990</name>
</gene>
<protein>
    <submittedName>
        <fullName evidence="6">TetR family transcriptional regulator</fullName>
    </submittedName>
</protein>
<proteinExistence type="predicted"/>
<evidence type="ECO:0000256" key="4">
    <source>
        <dbReference type="PROSITE-ProRule" id="PRU00335"/>
    </source>
</evidence>